<dbReference type="Proteomes" id="UP001165960">
    <property type="component" value="Unassembled WGS sequence"/>
</dbReference>
<comment type="caution">
    <text evidence="1">The sequence shown here is derived from an EMBL/GenBank/DDBJ whole genome shotgun (WGS) entry which is preliminary data.</text>
</comment>
<dbReference type="EMBL" id="QTSX02007113">
    <property type="protein sequence ID" value="KAJ9051377.1"/>
    <property type="molecule type" value="Genomic_DNA"/>
</dbReference>
<evidence type="ECO:0000313" key="1">
    <source>
        <dbReference type="EMBL" id="KAJ9051377.1"/>
    </source>
</evidence>
<gene>
    <name evidence="1" type="ORF">DSO57_1005085</name>
</gene>
<protein>
    <submittedName>
        <fullName evidence="1">Uncharacterized protein</fullName>
    </submittedName>
</protein>
<sequence>MVAQKIVQSYDLRPTIVLQAQKRTSRLDQVQGRIEDEEEMGEVPVSEDLIKRLMIKAHAGEVPGPTGSGSWCQDSAGIEEHSRPKEGPEEEPEEPPRMTDNGTSSWIADVHIGKRSVSALQWEQVRVQLKLAHEDGFTAQRQLAQNFTAALVAQPFKWLGTGVNILDILISGKHAKAIYDPGCVGVTISKLFVWRNKLVTDKTVTVRIDNSSSLETWAQEQDSNPDPRFPWATSPMDQRAVCLHFPEVKPLQADIKNFVPNSKTSQTKEISAPNEGLIKVPNEGNKISTISFMSMKSTLVANQEQSPEGGTAPSQPHNHNSRAR</sequence>
<name>A0ACC2RMS0_9FUNG</name>
<proteinExistence type="predicted"/>
<evidence type="ECO:0000313" key="2">
    <source>
        <dbReference type="Proteomes" id="UP001165960"/>
    </source>
</evidence>
<accession>A0ACC2RMS0</accession>
<keyword evidence="2" id="KW-1185">Reference proteome</keyword>
<organism evidence="1 2">
    <name type="scientific">Entomophthora muscae</name>
    <dbReference type="NCBI Taxonomy" id="34485"/>
    <lineage>
        <taxon>Eukaryota</taxon>
        <taxon>Fungi</taxon>
        <taxon>Fungi incertae sedis</taxon>
        <taxon>Zoopagomycota</taxon>
        <taxon>Entomophthoromycotina</taxon>
        <taxon>Entomophthoromycetes</taxon>
        <taxon>Entomophthorales</taxon>
        <taxon>Entomophthoraceae</taxon>
        <taxon>Entomophthora</taxon>
    </lineage>
</organism>
<reference evidence="1" key="1">
    <citation type="submission" date="2022-04" db="EMBL/GenBank/DDBJ databases">
        <title>Genome of the entomopathogenic fungus Entomophthora muscae.</title>
        <authorList>
            <person name="Elya C."/>
            <person name="Lovett B.R."/>
            <person name="Lee E."/>
            <person name="Macias A.M."/>
            <person name="Hajek A.E."/>
            <person name="De Bivort B.L."/>
            <person name="Kasson M.T."/>
            <person name="De Fine Licht H.H."/>
            <person name="Stajich J.E."/>
        </authorList>
    </citation>
    <scope>NUCLEOTIDE SEQUENCE</scope>
    <source>
        <strain evidence="1">Berkeley</strain>
    </source>
</reference>